<evidence type="ECO:0000313" key="1">
    <source>
        <dbReference type="EMBL" id="QNF34136.1"/>
    </source>
</evidence>
<dbReference type="AlphaFoldDB" id="A0A7G7GAF2"/>
<reference evidence="1 2" key="1">
    <citation type="journal article" date="2018" name="Int. J. Syst. Evol. Microbiol.">
        <title>Adhaeribacter swui sp. nov., isolated from wet mud.</title>
        <authorList>
            <person name="Kim D.U."/>
            <person name="Kim K.W."/>
            <person name="Kang M.S."/>
            <person name="Kim J.Y."/>
            <person name="Jang J.H."/>
            <person name="Kim M.K."/>
        </authorList>
    </citation>
    <scope>NUCLEOTIDE SEQUENCE [LARGE SCALE GENOMIC DNA]</scope>
    <source>
        <strain evidence="1 2">KCTC 52873</strain>
    </source>
</reference>
<proteinExistence type="predicted"/>
<gene>
    <name evidence="1" type="ORF">HUW51_15920</name>
</gene>
<dbReference type="Proteomes" id="UP000515237">
    <property type="component" value="Chromosome"/>
</dbReference>
<protein>
    <submittedName>
        <fullName evidence="1">Uncharacterized protein</fullName>
    </submittedName>
</protein>
<dbReference type="KEGG" id="aswu:HUW51_15920"/>
<organism evidence="1 2">
    <name type="scientific">Adhaeribacter swui</name>
    <dbReference type="NCBI Taxonomy" id="2086471"/>
    <lineage>
        <taxon>Bacteria</taxon>
        <taxon>Pseudomonadati</taxon>
        <taxon>Bacteroidota</taxon>
        <taxon>Cytophagia</taxon>
        <taxon>Cytophagales</taxon>
        <taxon>Hymenobacteraceae</taxon>
        <taxon>Adhaeribacter</taxon>
    </lineage>
</organism>
<keyword evidence="2" id="KW-1185">Reference proteome</keyword>
<sequence>MATKAIKILKNKANPASLKHAIFAGEKVVSFTLINADTDQPIQTISNGATLNLATLQTKNLNIRANTEPANVGSVAFALSGKQNYNKTETGAPYSLFGDTNGDYKPWVPATGTYKLTGTPYAGASATGGAGTSLTISFSVVNQATTTNLVSNIKSFTGNPYSQAKLAVGTIFYTDRDYKITSVPSSLSNQVFIKTPNDDKYVKTSPAVTFSVSQSVTVYVAYDPLATQLPTWLSSWQKLTDRIGINDPRISYLTVYSKTFAAGTVSLGGNLASPAVGSKNTYIVVVKPTTTTNVRPFVTAVRPSDGETDVALDKSISVDLEYPGAMPLMAVP</sequence>
<dbReference type="EMBL" id="CP055156">
    <property type="protein sequence ID" value="QNF34136.1"/>
    <property type="molecule type" value="Genomic_DNA"/>
</dbReference>
<evidence type="ECO:0000313" key="2">
    <source>
        <dbReference type="Proteomes" id="UP000515237"/>
    </source>
</evidence>
<name>A0A7G7GAF2_9BACT</name>
<dbReference type="RefSeq" id="WP_185270617.1">
    <property type="nucleotide sequence ID" value="NZ_CP055156.1"/>
</dbReference>
<accession>A0A7G7GAF2</accession>